<organism evidence="1 2">
    <name type="scientific">Nocardia huaxiensis</name>
    <dbReference type="NCBI Taxonomy" id="2755382"/>
    <lineage>
        <taxon>Bacteria</taxon>
        <taxon>Bacillati</taxon>
        <taxon>Actinomycetota</taxon>
        <taxon>Actinomycetes</taxon>
        <taxon>Mycobacteriales</taxon>
        <taxon>Nocardiaceae</taxon>
        <taxon>Nocardia</taxon>
    </lineage>
</organism>
<keyword evidence="2" id="KW-1185">Reference proteome</keyword>
<dbReference type="EMBL" id="CP059399">
    <property type="protein sequence ID" value="QLY29753.1"/>
    <property type="molecule type" value="Genomic_DNA"/>
</dbReference>
<proteinExistence type="predicted"/>
<dbReference type="Proteomes" id="UP000515512">
    <property type="component" value="Chromosome"/>
</dbReference>
<gene>
    <name evidence="1" type="ORF">H0264_31760</name>
</gene>
<name>A0A7D6V9J0_9NOCA</name>
<dbReference type="KEGG" id="nhu:H0264_31760"/>
<reference evidence="1 2" key="1">
    <citation type="submission" date="2020-07" db="EMBL/GenBank/DDBJ databases">
        <authorList>
            <person name="Zhuang K."/>
            <person name="Ran Y."/>
        </authorList>
    </citation>
    <scope>NUCLEOTIDE SEQUENCE [LARGE SCALE GENOMIC DNA]</scope>
    <source>
        <strain evidence="1 2">WCH-YHL-001</strain>
    </source>
</reference>
<sequence>MDAFEREVSLSAVHVHWSDPDDAFVARSDQYPGLVHHDHWSSLAAVNGLIDRIREAFTPQVRTA</sequence>
<dbReference type="AlphaFoldDB" id="A0A7D6V9J0"/>
<evidence type="ECO:0000313" key="1">
    <source>
        <dbReference type="EMBL" id="QLY29753.1"/>
    </source>
</evidence>
<evidence type="ECO:0000313" key="2">
    <source>
        <dbReference type="Proteomes" id="UP000515512"/>
    </source>
</evidence>
<protein>
    <submittedName>
        <fullName evidence="1">Uncharacterized protein</fullName>
    </submittedName>
</protein>
<accession>A0A7D6V9J0</accession>
<dbReference type="RefSeq" id="WP_181580957.1">
    <property type="nucleotide sequence ID" value="NZ_CP059399.1"/>
</dbReference>